<dbReference type="EMBL" id="MEYK01000038">
    <property type="protein sequence ID" value="OGD24607.1"/>
    <property type="molecule type" value="Genomic_DNA"/>
</dbReference>
<gene>
    <name evidence="1" type="ORF">A2819_00005</name>
</gene>
<reference evidence="1 2" key="1">
    <citation type="journal article" date="2016" name="Nat. Commun.">
        <title>Thousands of microbial genomes shed light on interconnected biogeochemical processes in an aquifer system.</title>
        <authorList>
            <person name="Anantharaman K."/>
            <person name="Brown C.T."/>
            <person name="Hug L.A."/>
            <person name="Sharon I."/>
            <person name="Castelle C.J."/>
            <person name="Probst A.J."/>
            <person name="Thomas B.C."/>
            <person name="Singh A."/>
            <person name="Wilkins M.J."/>
            <person name="Karaoz U."/>
            <person name="Brodie E.L."/>
            <person name="Williams K.H."/>
            <person name="Hubbard S.S."/>
            <person name="Banfield J.F."/>
        </authorList>
    </citation>
    <scope>NUCLEOTIDE SEQUENCE [LARGE SCALE GENOMIC DNA]</scope>
</reference>
<proteinExistence type="predicted"/>
<sequence length="116" mass="13035">MFNVFLLLVSLLTGMLNMCYNKYVSLNLLLPQFRDRKSSERSKAMLDNCVCDETTLRVSSKATGQCMYGAYRRHDRHTVTIYGMVCGGANGDQMKEASFPLLDVQVEIVGKLLTKA</sequence>
<organism evidence="1 2">
    <name type="scientific">Candidatus Azambacteria bacterium RIFCSPHIGHO2_01_FULL_40_24</name>
    <dbReference type="NCBI Taxonomy" id="1797301"/>
    <lineage>
        <taxon>Bacteria</taxon>
        <taxon>Candidatus Azamiibacteriota</taxon>
    </lineage>
</organism>
<dbReference type="AlphaFoldDB" id="A0A1F5B1X0"/>
<protein>
    <submittedName>
        <fullName evidence="1">Uncharacterized protein</fullName>
    </submittedName>
</protein>
<dbReference type="Proteomes" id="UP000176431">
    <property type="component" value="Unassembled WGS sequence"/>
</dbReference>
<accession>A0A1F5B1X0</accession>
<evidence type="ECO:0000313" key="1">
    <source>
        <dbReference type="EMBL" id="OGD24607.1"/>
    </source>
</evidence>
<name>A0A1F5B1X0_9BACT</name>
<comment type="caution">
    <text evidence="1">The sequence shown here is derived from an EMBL/GenBank/DDBJ whole genome shotgun (WGS) entry which is preliminary data.</text>
</comment>
<evidence type="ECO:0000313" key="2">
    <source>
        <dbReference type="Proteomes" id="UP000176431"/>
    </source>
</evidence>